<evidence type="ECO:0000256" key="2">
    <source>
        <dbReference type="SAM" id="MobiDB-lite"/>
    </source>
</evidence>
<accession>A0A9Q1IC05</accession>
<dbReference type="PANTHER" id="PTHR15347:SF1">
    <property type="entry name" value="SPERM-ASSOCIATED ANTIGEN 5"/>
    <property type="match status" value="1"/>
</dbReference>
<feature type="compositionally biased region" description="Basic and acidic residues" evidence="2">
    <location>
        <begin position="251"/>
        <end position="268"/>
    </location>
</feature>
<dbReference type="OrthoDB" id="5972338at2759"/>
<proteinExistence type="predicted"/>
<dbReference type="Proteomes" id="UP001152622">
    <property type="component" value="Chromosome 20"/>
</dbReference>
<feature type="coiled-coil region" evidence="1">
    <location>
        <begin position="1370"/>
        <end position="1511"/>
    </location>
</feature>
<feature type="compositionally biased region" description="Polar residues" evidence="2">
    <location>
        <begin position="335"/>
        <end position="384"/>
    </location>
</feature>
<feature type="compositionally biased region" description="Polar residues" evidence="2">
    <location>
        <begin position="1290"/>
        <end position="1312"/>
    </location>
</feature>
<keyword evidence="4" id="KW-1185">Reference proteome</keyword>
<feature type="region of interest" description="Disordered" evidence="2">
    <location>
        <begin position="1"/>
        <end position="20"/>
    </location>
</feature>
<dbReference type="InterPro" id="IPR028728">
    <property type="entry name" value="Astrin"/>
</dbReference>
<feature type="region of interest" description="Disordered" evidence="2">
    <location>
        <begin position="335"/>
        <end position="423"/>
    </location>
</feature>
<comment type="caution">
    <text evidence="3">The sequence shown here is derived from an EMBL/GenBank/DDBJ whole genome shotgun (WGS) entry which is preliminary data.</text>
</comment>
<evidence type="ECO:0000313" key="4">
    <source>
        <dbReference type="Proteomes" id="UP001152622"/>
    </source>
</evidence>
<feature type="region of interest" description="Disordered" evidence="2">
    <location>
        <begin position="240"/>
        <end position="284"/>
    </location>
</feature>
<feature type="coiled-coil region" evidence="1">
    <location>
        <begin position="1001"/>
        <end position="1157"/>
    </location>
</feature>
<dbReference type="GO" id="GO:0051988">
    <property type="term" value="P:regulation of attachment of spindle microtubules to kinetochore"/>
    <property type="evidence" value="ECO:0007669"/>
    <property type="project" value="InterPro"/>
</dbReference>
<reference evidence="3" key="1">
    <citation type="journal article" date="2023" name="Science">
        <title>Genome structures resolve the early diversification of teleost fishes.</title>
        <authorList>
            <person name="Parey E."/>
            <person name="Louis A."/>
            <person name="Montfort J."/>
            <person name="Bouchez O."/>
            <person name="Roques C."/>
            <person name="Iampietro C."/>
            <person name="Lluch J."/>
            <person name="Castinel A."/>
            <person name="Donnadieu C."/>
            <person name="Desvignes T."/>
            <person name="Floi Bucao C."/>
            <person name="Jouanno E."/>
            <person name="Wen M."/>
            <person name="Mejri S."/>
            <person name="Dirks R."/>
            <person name="Jansen H."/>
            <person name="Henkel C."/>
            <person name="Chen W.J."/>
            <person name="Zahm M."/>
            <person name="Cabau C."/>
            <person name="Klopp C."/>
            <person name="Thompson A.W."/>
            <person name="Robinson-Rechavi M."/>
            <person name="Braasch I."/>
            <person name="Lecointre G."/>
            <person name="Bobe J."/>
            <person name="Postlethwait J.H."/>
            <person name="Berthelot C."/>
            <person name="Roest Crollius H."/>
            <person name="Guiguen Y."/>
        </authorList>
    </citation>
    <scope>NUCLEOTIDE SEQUENCE</scope>
    <source>
        <strain evidence="3">WJC10195</strain>
    </source>
</reference>
<evidence type="ECO:0008006" key="5">
    <source>
        <dbReference type="Google" id="ProtNLM"/>
    </source>
</evidence>
<dbReference type="SUPFAM" id="SSF57997">
    <property type="entry name" value="Tropomyosin"/>
    <property type="match status" value="1"/>
</dbReference>
<name>A0A9Q1IC05_SYNKA</name>
<feature type="region of interest" description="Disordered" evidence="2">
    <location>
        <begin position="1290"/>
        <end position="1321"/>
    </location>
</feature>
<gene>
    <name evidence="3" type="ORF">SKAU_G00395510</name>
</gene>
<feature type="compositionally biased region" description="Polar residues" evidence="2">
    <location>
        <begin position="240"/>
        <end position="250"/>
    </location>
</feature>
<organism evidence="3 4">
    <name type="scientific">Synaphobranchus kaupii</name>
    <name type="common">Kaup's arrowtooth eel</name>
    <dbReference type="NCBI Taxonomy" id="118154"/>
    <lineage>
        <taxon>Eukaryota</taxon>
        <taxon>Metazoa</taxon>
        <taxon>Chordata</taxon>
        <taxon>Craniata</taxon>
        <taxon>Vertebrata</taxon>
        <taxon>Euteleostomi</taxon>
        <taxon>Actinopterygii</taxon>
        <taxon>Neopterygii</taxon>
        <taxon>Teleostei</taxon>
        <taxon>Anguilliformes</taxon>
        <taxon>Synaphobranchidae</taxon>
        <taxon>Synaphobranchus</taxon>
    </lineage>
</organism>
<evidence type="ECO:0000256" key="1">
    <source>
        <dbReference type="SAM" id="Coils"/>
    </source>
</evidence>
<keyword evidence="1" id="KW-0175">Coiled coil</keyword>
<dbReference type="EMBL" id="JAINUF010000020">
    <property type="protein sequence ID" value="KAJ8336208.1"/>
    <property type="molecule type" value="Genomic_DNA"/>
</dbReference>
<evidence type="ECO:0000313" key="3">
    <source>
        <dbReference type="EMBL" id="KAJ8336208.1"/>
    </source>
</evidence>
<sequence length="1533" mass="167734">MMATRRGFQAENGDSTPVMRPAERLPLRNLQNELLGQQLVLSATKPMSKAALKKKGEVVLVKVLSPCSPLRSTPASVAPLEETENGAAVAAAEDNSTFLKGCPDSLVAVVIDKELEPQSRTSCGTVRVQSERVAGTALTARAGEWADTVSARTQWASAGCLSDSSNRRVTQTATEDSAVEHCGGNVTGDVTFKSFLCSGVELEIADVSALSEQTIPLLAECTADVSSCCSFQNNLSDHQSLFQPSDPNSSNRHEDHPYCSPEREDSCSRDGPFPNGSPVVETPDCKDPLYGMDHTGQALLWSSKCLENMQGGSPSHLLHESGMFSYSSVEHDSAVQSLTADQSRSTPEKSLTADQSQDTAENGLTADQSQDTAVKSLTADQSQDTAEKSLTADQSQDAAVKSLTADQSQDTAEKSLTADQSQDTAEKCLTADQSQDTAEKCLTADQSQDTAEKCLTADQSQDTAEKSLTADQSQDTAVQGLAAERKVCETCTVLQTGACDVISGHPRERRSEGPSSCVEAGSPAVARGSQLREPGHGCPWDPADSPLGPREGRLWMGALDSPMPLPQLNSTLIHSILRSAILTPQTRKPGSGALPPPAEGGTGTLPGPLQEKLGPQAPGDLTGAQLGPLKENLGPQAPGDLTDSQTGLLQEMLGPQAAGGVTGAQSGPLQVRLRQMGELLLRASENLLPAVERHSASTWTSPVQVTEHAVNTSGLYERKREFSVTEASTSTDTLPWTLTPESLAGWTRQDLEQRLISTHIMVEALSQQLASAHAHKHHSAPPSDLRDTLVQTDHTELSQGTIYRELYVKAVEKIQALELEQDHQMRLLQELRNSRTTMSAVAAETEQALSSVNEMGKMASEDQVNISEQMCRMRALYGRFRTALRRMEEKMQLCSQEKRLTEQQMEEALKTQQASLLVLEQLRCRHAAQVAELEKSVGSHLELIPALSNACQEQVSLSEEYVESLQAADDLLKDAISDESRLYEELCKAQVLLQRTGPVLLKLHQKAAAALQARNQQQQETDQMRDELEQTSSCLHEARQQMGDLNLQITILTSEMAVLRQRLNEVEEERVQVEVRSTELSATLCSTQASCTFLQQALSTETHRLEEELGEATRRVEELGGALAERDHQLTQAHRRLQDLQKQLSSTHEINEFLQMESEVVREQVLQSEVLVKSHLQGLRERNLECEDLKQELCALRLQQDSLQEEVFSTQEKARAMLLDMGQQLALASTDITFLHHKVYTITCALNTTLNTQKPDRAPPTPAPPTPAPPHHLARSFVDSIMVAVTSEEAQTSETAVDEGQSTALGSENSAFSRVPTATPKKEVGDENKVQELLSGLGEAVSQLVYTADRVRDLRDGQHEALLHTISSLQEELDSQAAGHRSQVADLKEQVVLLQAQGEKDAVAHEQKTQELQREVSELQRSLQHAQLEVQVLKEELSSGQSAERLPALEEKVRLQTEVDKLKKTLNDTEDSRSELLRRAKRHKFVLEANKRKLERELHSLDQMIETVRQTLLSIPEVVKDCEQLEKLVAYLG</sequence>
<feature type="region of interest" description="Disordered" evidence="2">
    <location>
        <begin position="585"/>
        <end position="644"/>
    </location>
</feature>
<protein>
    <recommendedName>
        <fullName evidence="5">Sperm-associated antigen 5</fullName>
    </recommendedName>
</protein>
<dbReference type="GO" id="GO:0051301">
    <property type="term" value="P:cell division"/>
    <property type="evidence" value="ECO:0007669"/>
    <property type="project" value="InterPro"/>
</dbReference>
<feature type="region of interest" description="Disordered" evidence="2">
    <location>
        <begin position="504"/>
        <end position="543"/>
    </location>
</feature>
<dbReference type="PANTHER" id="PTHR15347">
    <property type="entry name" value="SPERM-ASSOCIATED ANTIGEN 5"/>
    <property type="match status" value="1"/>
</dbReference>